<dbReference type="InterPro" id="IPR025714">
    <property type="entry name" value="Methyltranfer_dom"/>
</dbReference>
<dbReference type="EMBL" id="CAVNYO010000169">
    <property type="protein sequence ID" value="CAK5270929.1"/>
    <property type="molecule type" value="Genomic_DNA"/>
</dbReference>
<evidence type="ECO:0000313" key="4">
    <source>
        <dbReference type="Proteomes" id="UP001295794"/>
    </source>
</evidence>
<dbReference type="AlphaFoldDB" id="A0AAD2H6P1"/>
<proteinExistence type="predicted"/>
<accession>A0AAD2H6P1</accession>
<dbReference type="PANTHER" id="PTHR32026">
    <property type="entry name" value="METHYLTRANSFERASE-LIKE PROTEIN 24"/>
    <property type="match status" value="1"/>
</dbReference>
<evidence type="ECO:0000259" key="2">
    <source>
        <dbReference type="Pfam" id="PF13383"/>
    </source>
</evidence>
<organism evidence="3 4">
    <name type="scientific">Mycena citricolor</name>
    <dbReference type="NCBI Taxonomy" id="2018698"/>
    <lineage>
        <taxon>Eukaryota</taxon>
        <taxon>Fungi</taxon>
        <taxon>Dikarya</taxon>
        <taxon>Basidiomycota</taxon>
        <taxon>Agaricomycotina</taxon>
        <taxon>Agaricomycetes</taxon>
        <taxon>Agaricomycetidae</taxon>
        <taxon>Agaricales</taxon>
        <taxon>Marasmiineae</taxon>
        <taxon>Mycenaceae</taxon>
        <taxon>Mycena</taxon>
    </lineage>
</organism>
<evidence type="ECO:0000256" key="1">
    <source>
        <dbReference type="SAM" id="SignalP"/>
    </source>
</evidence>
<comment type="caution">
    <text evidence="3">The sequence shown here is derived from an EMBL/GenBank/DDBJ whole genome shotgun (WGS) entry which is preliminary data.</text>
</comment>
<feature type="chain" id="PRO_5042062741" description="Methyltransferase domain-containing protein" evidence="1">
    <location>
        <begin position="30"/>
        <end position="342"/>
    </location>
</feature>
<dbReference type="PANTHER" id="PTHR32026:SF10">
    <property type="entry name" value="METHYLTRANSFERASE-LIKE PROTEIN 24-RELATED"/>
    <property type="match status" value="1"/>
</dbReference>
<protein>
    <recommendedName>
        <fullName evidence="2">Methyltransferase domain-containing protein</fullName>
    </recommendedName>
</protein>
<dbReference type="Proteomes" id="UP001295794">
    <property type="component" value="Unassembled WGS sequence"/>
</dbReference>
<keyword evidence="1" id="KW-0732">Signal</keyword>
<name>A0AAD2H6P1_9AGAR</name>
<feature type="signal peptide" evidence="1">
    <location>
        <begin position="1"/>
        <end position="29"/>
    </location>
</feature>
<feature type="domain" description="Methyltransferase" evidence="2">
    <location>
        <begin position="96"/>
        <end position="271"/>
    </location>
</feature>
<reference evidence="3" key="1">
    <citation type="submission" date="2023-11" db="EMBL/GenBank/DDBJ databases">
        <authorList>
            <person name="De Vega J J."/>
            <person name="De Vega J J."/>
        </authorList>
    </citation>
    <scope>NUCLEOTIDE SEQUENCE</scope>
</reference>
<sequence length="342" mass="38579">MSRPAPWQICVAVTIVLTLVLLSQDHVPAASMSNIHQVFRGSSAATRPVGRLNQTLDGNELRYQAAIRERREFIYKIGGLDQPAFPAPFTAFYTLWDLYAPIFSCPFQAFRVGTMGDGGKWVCGFERVIQQDRCIVYSMGVNHQSSFEQQILRGSKSCTVYGFDFSVSDWGPELVADTAVNARAHFYPWKITGVDNHGAVPKEYSFHGIMKEFGHEFVDILKIDIEGSEFEVLAAIVESFKGHPLPFGQMQIEIHVGYAPRKHSASPYAPRSKLSGLAETDTIRTFDRWWTLLEDAGLRPFWTEPNLPDINFLRRGPPVVEWSFLNIRGHHALLDDSLPDFP</sequence>
<dbReference type="Pfam" id="PF13383">
    <property type="entry name" value="Methyltransf_22"/>
    <property type="match status" value="1"/>
</dbReference>
<gene>
    <name evidence="3" type="ORF">MYCIT1_LOCUS15729</name>
</gene>
<keyword evidence="4" id="KW-1185">Reference proteome</keyword>
<dbReference type="InterPro" id="IPR026913">
    <property type="entry name" value="METTL24"/>
</dbReference>
<evidence type="ECO:0000313" key="3">
    <source>
        <dbReference type="EMBL" id="CAK5270929.1"/>
    </source>
</evidence>